<dbReference type="AlphaFoldDB" id="U3AGQ8"/>
<reference evidence="1" key="1">
    <citation type="journal article" date="2013" name="Genome Announc.">
        <title>Draft Genome Sequence of Loktanella cinnabarina LL-001T, Isolated from Deep-Sea Floor Sediment.</title>
        <authorList>
            <person name="Nishi S."/>
            <person name="Tsubouchi T."/>
            <person name="Takaki Y."/>
            <person name="Koyanagi R."/>
            <person name="Satoh N."/>
            <person name="Maruyama T."/>
            <person name="Hatada Y."/>
        </authorList>
    </citation>
    <scope>NUCLEOTIDE SEQUENCE [LARGE SCALE GENOMIC DNA]</scope>
    <source>
        <strain evidence="1">LL-001</strain>
    </source>
</reference>
<keyword evidence="2" id="KW-1185">Reference proteome</keyword>
<dbReference type="Proteomes" id="UP000016566">
    <property type="component" value="Unassembled WGS sequence"/>
</dbReference>
<organism evidence="1 2">
    <name type="scientific">Limimaricola cinnabarinus LL-001</name>
    <dbReference type="NCBI Taxonomy" id="1337093"/>
    <lineage>
        <taxon>Bacteria</taxon>
        <taxon>Pseudomonadati</taxon>
        <taxon>Pseudomonadota</taxon>
        <taxon>Alphaproteobacteria</taxon>
        <taxon>Rhodobacterales</taxon>
        <taxon>Paracoccaceae</taxon>
        <taxon>Limimaricola</taxon>
    </lineage>
</organism>
<sequence>MGLKPTQVTQLVASGHIRATKIANPKRRTVQSYITESDLRDFQSVFAPLRHLSLETGWSWQKLLSPAFGLQEWRFSNGGVEHKNLFMWSTLELHFVCRWPKRE</sequence>
<evidence type="ECO:0000313" key="2">
    <source>
        <dbReference type="Proteomes" id="UP000016566"/>
    </source>
</evidence>
<proteinExistence type="predicted"/>
<comment type="caution">
    <text evidence="1">The sequence shown here is derived from an EMBL/GenBank/DDBJ whole genome shotgun (WGS) entry which is preliminary data.</text>
</comment>
<gene>
    <name evidence="1" type="ORF">MBELCI_2906</name>
</gene>
<name>U3AGQ8_9RHOB</name>
<dbReference type="eggNOG" id="ENOG5032DAC">
    <property type="taxonomic scope" value="Bacteria"/>
</dbReference>
<dbReference type="EMBL" id="BATB01000049">
    <property type="protein sequence ID" value="GAD56854.1"/>
    <property type="molecule type" value="Genomic_DNA"/>
</dbReference>
<evidence type="ECO:0000313" key="1">
    <source>
        <dbReference type="EMBL" id="GAD56854.1"/>
    </source>
</evidence>
<accession>U3AGQ8</accession>
<protein>
    <submittedName>
        <fullName evidence="1">Uncharacterized protein</fullName>
    </submittedName>
</protein>